<comment type="similarity">
    <text evidence="1">Belongs to the thioesterase PaaI family.</text>
</comment>
<evidence type="ECO:0000259" key="2">
    <source>
        <dbReference type="Pfam" id="PF03061"/>
    </source>
</evidence>
<evidence type="ECO:0000313" key="4">
    <source>
        <dbReference type="Proteomes" id="UP001415857"/>
    </source>
</evidence>
<keyword evidence="4" id="KW-1185">Reference proteome</keyword>
<dbReference type="Gene3D" id="3.10.129.10">
    <property type="entry name" value="Hotdog Thioesterase"/>
    <property type="match status" value="1"/>
</dbReference>
<gene>
    <name evidence="3" type="ORF">L1049_017878</name>
</gene>
<dbReference type="AlphaFoldDB" id="A0AAP0NJI9"/>
<dbReference type="Proteomes" id="UP001415857">
    <property type="component" value="Unassembled WGS sequence"/>
</dbReference>
<dbReference type="InterPro" id="IPR039298">
    <property type="entry name" value="ACOT13"/>
</dbReference>
<reference evidence="3 4" key="1">
    <citation type="journal article" date="2024" name="Plant J.">
        <title>Genome sequences and population genomics reveal climatic adaptation and genomic divergence between two closely related sweetgum species.</title>
        <authorList>
            <person name="Xu W.Q."/>
            <person name="Ren C.Q."/>
            <person name="Zhang X.Y."/>
            <person name="Comes H.P."/>
            <person name="Liu X.H."/>
            <person name="Li Y.G."/>
            <person name="Kettle C.J."/>
            <person name="Jalonen R."/>
            <person name="Gaisberger H."/>
            <person name="Ma Y.Z."/>
            <person name="Qiu Y.X."/>
        </authorList>
    </citation>
    <scope>NUCLEOTIDE SEQUENCE [LARGE SCALE GENOMIC DNA]</scope>
    <source>
        <strain evidence="3">Hangzhou</strain>
    </source>
</reference>
<evidence type="ECO:0000256" key="1">
    <source>
        <dbReference type="ARBA" id="ARBA00008324"/>
    </source>
</evidence>
<proteinExistence type="inferred from homology"/>
<dbReference type="EMBL" id="JBBPBK010000012">
    <property type="protein sequence ID" value="KAK9273071.1"/>
    <property type="molecule type" value="Genomic_DNA"/>
</dbReference>
<dbReference type="PANTHER" id="PTHR21660:SF12">
    <property type="entry name" value="OS07G0462700 PROTEIN"/>
    <property type="match status" value="1"/>
</dbReference>
<evidence type="ECO:0000313" key="3">
    <source>
        <dbReference type="EMBL" id="KAK9273071.1"/>
    </source>
</evidence>
<dbReference type="SUPFAM" id="SSF54637">
    <property type="entry name" value="Thioesterase/thiol ester dehydrase-isomerase"/>
    <property type="match status" value="1"/>
</dbReference>
<protein>
    <recommendedName>
        <fullName evidence="2">Thioesterase domain-containing protein</fullName>
    </recommendedName>
</protein>
<dbReference type="InterPro" id="IPR029069">
    <property type="entry name" value="HotDog_dom_sf"/>
</dbReference>
<dbReference type="CDD" id="cd03443">
    <property type="entry name" value="PaaI_thioesterase"/>
    <property type="match status" value="1"/>
</dbReference>
<dbReference type="PANTHER" id="PTHR21660">
    <property type="entry name" value="THIOESTERASE SUPERFAMILY MEMBER-RELATED"/>
    <property type="match status" value="1"/>
</dbReference>
<dbReference type="Pfam" id="PF03061">
    <property type="entry name" value="4HBT"/>
    <property type="match status" value="1"/>
</dbReference>
<dbReference type="InterPro" id="IPR006683">
    <property type="entry name" value="Thioestr_dom"/>
</dbReference>
<organism evidence="3 4">
    <name type="scientific">Liquidambar formosana</name>
    <name type="common">Formosan gum</name>
    <dbReference type="NCBI Taxonomy" id="63359"/>
    <lineage>
        <taxon>Eukaryota</taxon>
        <taxon>Viridiplantae</taxon>
        <taxon>Streptophyta</taxon>
        <taxon>Embryophyta</taxon>
        <taxon>Tracheophyta</taxon>
        <taxon>Spermatophyta</taxon>
        <taxon>Magnoliopsida</taxon>
        <taxon>eudicotyledons</taxon>
        <taxon>Gunneridae</taxon>
        <taxon>Pentapetalae</taxon>
        <taxon>Saxifragales</taxon>
        <taxon>Altingiaceae</taxon>
        <taxon>Liquidambar</taxon>
    </lineage>
</organism>
<comment type="caution">
    <text evidence="3">The sequence shown here is derived from an EMBL/GenBank/DDBJ whole genome shotgun (WGS) entry which is preliminary data.</text>
</comment>
<feature type="domain" description="Thioesterase" evidence="2">
    <location>
        <begin position="88"/>
        <end position="164"/>
    </location>
</feature>
<dbReference type="GO" id="GO:0047617">
    <property type="term" value="F:fatty acyl-CoA hydrolase activity"/>
    <property type="evidence" value="ECO:0007669"/>
    <property type="project" value="InterPro"/>
</dbReference>
<accession>A0AAP0NJI9</accession>
<name>A0AAP0NJI9_LIQFO</name>
<sequence>MARTSNSTTIPNSEIVSSATISEDLPPSHVAGVASFFRTVGVSDTIPANCATKDFYSDLIRGLLKIDRLQRGRLTCLLSVKPVVTNFFGALHGGAVAAVSEMVSIACARTVVAEDKDLFLGEMSISYLSAAPRNVELTVDGSVIRSGRNLTIIAVEFRLKETGKLVYTARATFYNMPVANL</sequence>